<proteinExistence type="predicted"/>
<protein>
    <submittedName>
        <fullName evidence="1">9038_t:CDS:1</fullName>
    </submittedName>
</protein>
<dbReference type="AlphaFoldDB" id="A0A9N9K004"/>
<evidence type="ECO:0000313" key="2">
    <source>
        <dbReference type="Proteomes" id="UP000789396"/>
    </source>
</evidence>
<sequence>LIRIAGADNNNEVLNELSEYIEKSGEFSSINLNNQKNNNPEDIENEMLEENNFINFSDEILLFDNNEYQ</sequence>
<feature type="non-terminal residue" evidence="1">
    <location>
        <position position="69"/>
    </location>
</feature>
<dbReference type="EMBL" id="CAJVPZ010077609">
    <property type="protein sequence ID" value="CAG8805565.1"/>
    <property type="molecule type" value="Genomic_DNA"/>
</dbReference>
<dbReference type="Proteomes" id="UP000789396">
    <property type="component" value="Unassembled WGS sequence"/>
</dbReference>
<reference evidence="1" key="1">
    <citation type="submission" date="2021-06" db="EMBL/GenBank/DDBJ databases">
        <authorList>
            <person name="Kallberg Y."/>
            <person name="Tangrot J."/>
            <person name="Rosling A."/>
        </authorList>
    </citation>
    <scope>NUCLEOTIDE SEQUENCE</scope>
    <source>
        <strain evidence="1">IN212</strain>
    </source>
</reference>
<gene>
    <name evidence="1" type="ORF">RFULGI_LOCUS18181</name>
</gene>
<accession>A0A9N9K004</accession>
<feature type="non-terminal residue" evidence="1">
    <location>
        <position position="1"/>
    </location>
</feature>
<keyword evidence="2" id="KW-1185">Reference proteome</keyword>
<evidence type="ECO:0000313" key="1">
    <source>
        <dbReference type="EMBL" id="CAG8805565.1"/>
    </source>
</evidence>
<comment type="caution">
    <text evidence="1">The sequence shown here is derived from an EMBL/GenBank/DDBJ whole genome shotgun (WGS) entry which is preliminary data.</text>
</comment>
<organism evidence="1 2">
    <name type="scientific">Racocetra fulgida</name>
    <dbReference type="NCBI Taxonomy" id="60492"/>
    <lineage>
        <taxon>Eukaryota</taxon>
        <taxon>Fungi</taxon>
        <taxon>Fungi incertae sedis</taxon>
        <taxon>Mucoromycota</taxon>
        <taxon>Glomeromycotina</taxon>
        <taxon>Glomeromycetes</taxon>
        <taxon>Diversisporales</taxon>
        <taxon>Gigasporaceae</taxon>
        <taxon>Racocetra</taxon>
    </lineage>
</organism>
<name>A0A9N9K004_9GLOM</name>